<evidence type="ECO:0000256" key="3">
    <source>
        <dbReference type="ARBA" id="ARBA00022840"/>
    </source>
</evidence>
<evidence type="ECO:0000259" key="4">
    <source>
        <dbReference type="PROSITE" id="PS50893"/>
    </source>
</evidence>
<dbReference type="InterPro" id="IPR003439">
    <property type="entry name" value="ABC_transporter-like_ATP-bd"/>
</dbReference>
<dbReference type="GO" id="GO:0015697">
    <property type="term" value="P:quaternary ammonium group transport"/>
    <property type="evidence" value="ECO:0007669"/>
    <property type="project" value="UniProtKB-ARBA"/>
</dbReference>
<dbReference type="InterPro" id="IPR050093">
    <property type="entry name" value="ABC_SmlMolc_Importer"/>
</dbReference>
<dbReference type="InterPro" id="IPR003593">
    <property type="entry name" value="AAA+_ATPase"/>
</dbReference>
<evidence type="ECO:0000313" key="6">
    <source>
        <dbReference type="Proteomes" id="UP000001887"/>
    </source>
</evidence>
<dbReference type="KEGG" id="psl:Psta_1939"/>
<dbReference type="InterPro" id="IPR008995">
    <property type="entry name" value="Mo/tungstate-bd_C_term_dom"/>
</dbReference>
<dbReference type="Gene3D" id="2.40.50.100">
    <property type="match status" value="1"/>
</dbReference>
<dbReference type="InterPro" id="IPR027417">
    <property type="entry name" value="P-loop_NTPase"/>
</dbReference>
<dbReference type="PANTHER" id="PTHR42781:SF4">
    <property type="entry name" value="SPERMIDINE_PUTRESCINE IMPORT ATP-BINDING PROTEIN POTA"/>
    <property type="match status" value="1"/>
</dbReference>
<evidence type="ECO:0000256" key="2">
    <source>
        <dbReference type="ARBA" id="ARBA00022741"/>
    </source>
</evidence>
<accession>D2R0L5</accession>
<evidence type="ECO:0000313" key="5">
    <source>
        <dbReference type="EMBL" id="ADB16613.1"/>
    </source>
</evidence>
<dbReference type="EMBL" id="CP001848">
    <property type="protein sequence ID" value="ADB16613.1"/>
    <property type="molecule type" value="Genomic_DNA"/>
</dbReference>
<protein>
    <submittedName>
        <fullName evidence="5">ABC transporter related protein</fullName>
    </submittedName>
</protein>
<dbReference type="SMART" id="SM00382">
    <property type="entry name" value="AAA"/>
    <property type="match status" value="1"/>
</dbReference>
<dbReference type="PROSITE" id="PS00211">
    <property type="entry name" value="ABC_TRANSPORTER_1"/>
    <property type="match status" value="1"/>
</dbReference>
<keyword evidence="1" id="KW-0813">Transport</keyword>
<evidence type="ECO:0000256" key="1">
    <source>
        <dbReference type="ARBA" id="ARBA00022448"/>
    </source>
</evidence>
<dbReference type="PANTHER" id="PTHR42781">
    <property type="entry name" value="SPERMIDINE/PUTRESCINE IMPORT ATP-BINDING PROTEIN POTA"/>
    <property type="match status" value="1"/>
</dbReference>
<organism evidence="5 6">
    <name type="scientific">Pirellula staleyi (strain ATCC 27377 / DSM 6068 / ICPB 4128)</name>
    <name type="common">Pirella staleyi</name>
    <dbReference type="NCBI Taxonomy" id="530564"/>
    <lineage>
        <taxon>Bacteria</taxon>
        <taxon>Pseudomonadati</taxon>
        <taxon>Planctomycetota</taxon>
        <taxon>Planctomycetia</taxon>
        <taxon>Pirellulales</taxon>
        <taxon>Pirellulaceae</taxon>
        <taxon>Pirellula</taxon>
    </lineage>
</organism>
<dbReference type="GO" id="GO:0022857">
    <property type="term" value="F:transmembrane transporter activity"/>
    <property type="evidence" value="ECO:0007669"/>
    <property type="project" value="InterPro"/>
</dbReference>
<dbReference type="Gene3D" id="3.40.50.300">
    <property type="entry name" value="P-loop containing nucleotide triphosphate hydrolases"/>
    <property type="match status" value="1"/>
</dbReference>
<dbReference type="Proteomes" id="UP000001887">
    <property type="component" value="Chromosome"/>
</dbReference>
<dbReference type="GO" id="GO:0005524">
    <property type="term" value="F:ATP binding"/>
    <property type="evidence" value="ECO:0007669"/>
    <property type="project" value="UniProtKB-KW"/>
</dbReference>
<dbReference type="HOGENOM" id="CLU_000604_1_1_0"/>
<proteinExistence type="predicted"/>
<dbReference type="GO" id="GO:0016887">
    <property type="term" value="F:ATP hydrolysis activity"/>
    <property type="evidence" value="ECO:0007669"/>
    <property type="project" value="InterPro"/>
</dbReference>
<dbReference type="InterPro" id="IPR013611">
    <property type="entry name" value="Transp-assoc_OB_typ2"/>
</dbReference>
<keyword evidence="3" id="KW-0067">ATP-binding</keyword>
<dbReference type="FunFam" id="3.40.50.300:FF:000425">
    <property type="entry name" value="Probable ABC transporter, ATP-binding subunit"/>
    <property type="match status" value="1"/>
</dbReference>
<dbReference type="PROSITE" id="PS50893">
    <property type="entry name" value="ABC_TRANSPORTER_2"/>
    <property type="match status" value="1"/>
</dbReference>
<keyword evidence="6" id="KW-1185">Reference proteome</keyword>
<sequence length="358" mass="39274" precursor="true">MNTGSPSPAVELRRVTRRFGSRVVLSEVNLTIARGEVFVLLGRSGSGKSTLLKLISGIDQPDEGEVLLGGELANHLPPHQRPVHTVFQNYALFPHLDVAGNVAFPLSVAGVSPAEQKRRVHEALNWVQLAGDATRRIDTLSGGERQRVALARALVNLPQCVLLDEPLSALDPHLRLATLLLLDDLQQRLSTTYLYITHDRDEAMRIGDRLGVLHRGRLVQVGSPEDLYLSPQTPYVASFLGRINWIETHLQKSGAGPSITLGGATIPVDRTKAEQLPEHLLAGIRPDDLRVDQHGPIEATVVSEQFAGHVHTVVLRLDDGTRLEMQTREEPPTPGSRVRLSWEPAALHLFPYVAEPDA</sequence>
<keyword evidence="2" id="KW-0547">Nucleotide-binding</keyword>
<dbReference type="Pfam" id="PF00005">
    <property type="entry name" value="ABC_tran"/>
    <property type="match status" value="1"/>
</dbReference>
<dbReference type="SUPFAM" id="SSF52540">
    <property type="entry name" value="P-loop containing nucleoside triphosphate hydrolases"/>
    <property type="match status" value="1"/>
</dbReference>
<dbReference type="GO" id="GO:0043190">
    <property type="term" value="C:ATP-binding cassette (ABC) transporter complex"/>
    <property type="evidence" value="ECO:0007669"/>
    <property type="project" value="InterPro"/>
</dbReference>
<feature type="domain" description="ABC transporter" evidence="4">
    <location>
        <begin position="10"/>
        <end position="240"/>
    </location>
</feature>
<dbReference type="Pfam" id="PF08402">
    <property type="entry name" value="TOBE_2"/>
    <property type="match status" value="1"/>
</dbReference>
<dbReference type="InterPro" id="IPR017871">
    <property type="entry name" value="ABC_transporter-like_CS"/>
</dbReference>
<reference evidence="5 6" key="1">
    <citation type="journal article" date="2009" name="Stand. Genomic Sci.">
        <title>Complete genome sequence of Pirellula staleyi type strain (ATCC 27377).</title>
        <authorList>
            <person name="Clum A."/>
            <person name="Tindall B.J."/>
            <person name="Sikorski J."/>
            <person name="Ivanova N."/>
            <person name="Mavrommatis K."/>
            <person name="Lucas S."/>
            <person name="Glavina del Rio T."/>
            <person name="Nolan M."/>
            <person name="Chen F."/>
            <person name="Tice H."/>
            <person name="Pitluck S."/>
            <person name="Cheng J.F."/>
            <person name="Chertkov O."/>
            <person name="Brettin T."/>
            <person name="Han C."/>
            <person name="Detter J.C."/>
            <person name="Kuske C."/>
            <person name="Bruce D."/>
            <person name="Goodwin L."/>
            <person name="Ovchinikova G."/>
            <person name="Pati A."/>
            <person name="Mikhailova N."/>
            <person name="Chen A."/>
            <person name="Palaniappan K."/>
            <person name="Land M."/>
            <person name="Hauser L."/>
            <person name="Chang Y.J."/>
            <person name="Jeffries C.D."/>
            <person name="Chain P."/>
            <person name="Rohde M."/>
            <person name="Goker M."/>
            <person name="Bristow J."/>
            <person name="Eisen J.A."/>
            <person name="Markowitz V."/>
            <person name="Hugenholtz P."/>
            <person name="Kyrpides N.C."/>
            <person name="Klenk H.P."/>
            <person name="Lapidus A."/>
        </authorList>
    </citation>
    <scope>NUCLEOTIDE SEQUENCE [LARGE SCALE GENOMIC DNA]</scope>
    <source>
        <strain evidence="6">ATCC 27377 / DSM 6068 / ICPB 4128</strain>
    </source>
</reference>
<dbReference type="Gene3D" id="2.40.50.140">
    <property type="entry name" value="Nucleic acid-binding proteins"/>
    <property type="match status" value="1"/>
</dbReference>
<gene>
    <name evidence="5" type="ordered locus">Psta_1939</name>
</gene>
<name>D2R0L5_PIRSD</name>
<dbReference type="OrthoDB" id="9790614at2"/>
<dbReference type="InterPro" id="IPR012340">
    <property type="entry name" value="NA-bd_OB-fold"/>
</dbReference>
<dbReference type="SUPFAM" id="SSF50331">
    <property type="entry name" value="MOP-like"/>
    <property type="match status" value="1"/>
</dbReference>
<dbReference type="AlphaFoldDB" id="D2R0L5"/>
<dbReference type="eggNOG" id="COG3842">
    <property type="taxonomic scope" value="Bacteria"/>
</dbReference>
<dbReference type="STRING" id="530564.Psta_1939"/>